<gene>
    <name evidence="2" type="ORF">AAG570_001982</name>
</gene>
<reference evidence="2 3" key="1">
    <citation type="submission" date="2024-07" db="EMBL/GenBank/DDBJ databases">
        <title>Chromosome-level genome assembly of the water stick insect Ranatra chinensis (Heteroptera: Nepidae).</title>
        <authorList>
            <person name="Liu X."/>
        </authorList>
    </citation>
    <scope>NUCLEOTIDE SEQUENCE [LARGE SCALE GENOMIC DNA]</scope>
    <source>
        <strain evidence="2">Cailab_2021Rc</strain>
        <tissue evidence="2">Muscle</tissue>
    </source>
</reference>
<organism evidence="2 3">
    <name type="scientific">Ranatra chinensis</name>
    <dbReference type="NCBI Taxonomy" id="642074"/>
    <lineage>
        <taxon>Eukaryota</taxon>
        <taxon>Metazoa</taxon>
        <taxon>Ecdysozoa</taxon>
        <taxon>Arthropoda</taxon>
        <taxon>Hexapoda</taxon>
        <taxon>Insecta</taxon>
        <taxon>Pterygota</taxon>
        <taxon>Neoptera</taxon>
        <taxon>Paraneoptera</taxon>
        <taxon>Hemiptera</taxon>
        <taxon>Heteroptera</taxon>
        <taxon>Panheteroptera</taxon>
        <taxon>Nepomorpha</taxon>
        <taxon>Nepidae</taxon>
        <taxon>Ranatrinae</taxon>
        <taxon>Ranatra</taxon>
    </lineage>
</organism>
<feature type="compositionally biased region" description="Basic and acidic residues" evidence="1">
    <location>
        <begin position="291"/>
        <end position="301"/>
    </location>
</feature>
<protein>
    <recommendedName>
        <fullName evidence="4">Ribosomal protein S3</fullName>
    </recommendedName>
</protein>
<name>A0ABD0YLY5_9HEMI</name>
<comment type="caution">
    <text evidence="2">The sequence shown here is derived from an EMBL/GenBank/DDBJ whole genome shotgun (WGS) entry which is preliminary data.</text>
</comment>
<sequence>MLTPGVCLHHIDRGGSKIRGVHSGGITRVAPQQRGTCEKESYLQPPVVSRAQITCLLLQEKVVDMEPSTSPPATSIIFGPLQKRGVFFKSVITGDETGDALKLREQKAIHAVETHQLPEWWSASTRRQFRSSFRGIPAPWSSRQDVSSNILRRYNAIFRGYRSQYNSNASERFAGGPWVKPFSLFTSCRLGILTDITPGQQLVRGCVRMSTLLGRSRHNTGSILTTKRTVLVPSSMTPMRGLSGLSFGDMATSGRRLSVSHCNRGTRSWMLNKLLIAFGIPDCLRVENGERGRESPLDRFPTRSTHPDNTSEDVLSLSNEHDGSARVIGIIQKTVYYPVTYLASTSHTKNAQKISSVLVIGRQGWFTKSDKSVRKSGGTMEP</sequence>
<feature type="region of interest" description="Disordered" evidence="1">
    <location>
        <begin position="291"/>
        <end position="318"/>
    </location>
</feature>
<accession>A0ABD0YLY5</accession>
<dbReference type="Proteomes" id="UP001558652">
    <property type="component" value="Unassembled WGS sequence"/>
</dbReference>
<evidence type="ECO:0008006" key="4">
    <source>
        <dbReference type="Google" id="ProtNLM"/>
    </source>
</evidence>
<evidence type="ECO:0000313" key="2">
    <source>
        <dbReference type="EMBL" id="KAL1124212.1"/>
    </source>
</evidence>
<evidence type="ECO:0000256" key="1">
    <source>
        <dbReference type="SAM" id="MobiDB-lite"/>
    </source>
</evidence>
<dbReference type="AlphaFoldDB" id="A0ABD0YLY5"/>
<keyword evidence="3" id="KW-1185">Reference proteome</keyword>
<dbReference type="EMBL" id="JBFDAA010000011">
    <property type="protein sequence ID" value="KAL1124212.1"/>
    <property type="molecule type" value="Genomic_DNA"/>
</dbReference>
<feature type="compositionally biased region" description="Polar residues" evidence="1">
    <location>
        <begin position="302"/>
        <end position="318"/>
    </location>
</feature>
<proteinExistence type="predicted"/>
<evidence type="ECO:0000313" key="3">
    <source>
        <dbReference type="Proteomes" id="UP001558652"/>
    </source>
</evidence>